<evidence type="ECO:0000256" key="3">
    <source>
        <dbReference type="PROSITE-ProRule" id="PRU00108"/>
    </source>
</evidence>
<feature type="compositionally biased region" description="Polar residues" evidence="5">
    <location>
        <begin position="457"/>
        <end position="467"/>
    </location>
</feature>
<organism evidence="6 7">
    <name type="scientific">Nelumbo nucifera</name>
    <name type="common">Sacred lotus</name>
    <dbReference type="NCBI Taxonomy" id="4432"/>
    <lineage>
        <taxon>Eukaryota</taxon>
        <taxon>Viridiplantae</taxon>
        <taxon>Streptophyta</taxon>
        <taxon>Embryophyta</taxon>
        <taxon>Tracheophyta</taxon>
        <taxon>Spermatophyta</taxon>
        <taxon>Magnoliopsida</taxon>
        <taxon>Proteales</taxon>
        <taxon>Nelumbonaceae</taxon>
        <taxon>Nelumbo</taxon>
    </lineage>
</organism>
<keyword evidence="2 3" id="KW-0238">DNA-binding</keyword>
<evidence type="ECO:0000256" key="1">
    <source>
        <dbReference type="ARBA" id="ARBA00004123"/>
    </source>
</evidence>
<evidence type="ECO:0000313" key="7">
    <source>
        <dbReference type="RefSeq" id="XP_010259673.1"/>
    </source>
</evidence>
<protein>
    <submittedName>
        <fullName evidence="7">Homeobox protein LUMINIDEPENDENS-like</fullName>
    </submittedName>
</protein>
<dbReference type="AlphaFoldDB" id="A0A1U7ZYN7"/>
<dbReference type="KEGG" id="nnu:104599009"/>
<evidence type="ECO:0000256" key="5">
    <source>
        <dbReference type="SAM" id="MobiDB-lite"/>
    </source>
</evidence>
<keyword evidence="6" id="KW-1185">Reference proteome</keyword>
<dbReference type="InterPro" id="IPR001356">
    <property type="entry name" value="HD"/>
</dbReference>
<dbReference type="CDD" id="cd00086">
    <property type="entry name" value="homeodomain"/>
    <property type="match status" value="1"/>
</dbReference>
<dbReference type="GO" id="GO:0005634">
    <property type="term" value="C:nucleus"/>
    <property type="evidence" value="ECO:0000318"/>
    <property type="project" value="GO_Central"/>
</dbReference>
<feature type="region of interest" description="Disordered" evidence="5">
    <location>
        <begin position="452"/>
        <end position="475"/>
    </location>
</feature>
<feature type="region of interest" description="Disordered" evidence="5">
    <location>
        <begin position="697"/>
        <end position="716"/>
    </location>
</feature>
<dbReference type="SUPFAM" id="SSF46689">
    <property type="entry name" value="Homeodomain-like"/>
    <property type="match status" value="1"/>
</dbReference>
<feature type="DNA-binding region" description="Homeobox" evidence="3">
    <location>
        <begin position="72"/>
        <end position="131"/>
    </location>
</feature>
<feature type="compositionally biased region" description="Basic residues" evidence="5">
    <location>
        <begin position="1019"/>
        <end position="1038"/>
    </location>
</feature>
<dbReference type="PROSITE" id="PS50071">
    <property type="entry name" value="HOMEOBOX_2"/>
    <property type="match status" value="1"/>
</dbReference>
<dbReference type="eggNOG" id="ENOG502QSCV">
    <property type="taxonomic scope" value="Eukaryota"/>
</dbReference>
<accession>A0A1U7ZYN7</accession>
<evidence type="ECO:0000256" key="2">
    <source>
        <dbReference type="ARBA" id="ARBA00023125"/>
    </source>
</evidence>
<dbReference type="RefSeq" id="XP_010259673.1">
    <property type="nucleotide sequence ID" value="XM_010261371.2"/>
</dbReference>
<dbReference type="GO" id="GO:0003677">
    <property type="term" value="F:DNA binding"/>
    <property type="evidence" value="ECO:0007669"/>
    <property type="project" value="UniProtKB-UniRule"/>
</dbReference>
<dbReference type="Gene3D" id="1.10.10.60">
    <property type="entry name" value="Homeodomain-like"/>
    <property type="match status" value="1"/>
</dbReference>
<dbReference type="SMART" id="SM00389">
    <property type="entry name" value="HOX"/>
    <property type="match status" value="1"/>
</dbReference>
<dbReference type="PANTHER" id="PTHR33400">
    <property type="entry name" value="ZINC FINGER CCCH DOMAIN-CONTAINING PROTEIN 6-RELATED"/>
    <property type="match status" value="1"/>
</dbReference>
<feature type="compositionally biased region" description="Polar residues" evidence="5">
    <location>
        <begin position="919"/>
        <end position="930"/>
    </location>
</feature>
<dbReference type="GO" id="GO:0010228">
    <property type="term" value="P:vegetative to reproductive phase transition of meristem"/>
    <property type="evidence" value="ECO:0000318"/>
    <property type="project" value="GO_Central"/>
</dbReference>
<reference evidence="7" key="1">
    <citation type="submission" date="2025-08" db="UniProtKB">
        <authorList>
            <consortium name="RefSeq"/>
        </authorList>
    </citation>
    <scope>IDENTIFICATION</scope>
</reference>
<feature type="compositionally biased region" description="Basic and acidic residues" evidence="5">
    <location>
        <begin position="562"/>
        <end position="591"/>
    </location>
</feature>
<dbReference type="OrthoDB" id="1920276at2759"/>
<dbReference type="GeneID" id="104599009"/>
<comment type="subcellular location">
    <subcellularLocation>
        <location evidence="1 3 4">Nucleus</location>
    </subcellularLocation>
</comment>
<dbReference type="OMA" id="PKEPWDV"/>
<feature type="region of interest" description="Disordered" evidence="5">
    <location>
        <begin position="562"/>
        <end position="597"/>
    </location>
</feature>
<name>A0A1U7ZYN7_NELNU</name>
<keyword evidence="3 4" id="KW-0371">Homeobox</keyword>
<feature type="region of interest" description="Disordered" evidence="5">
    <location>
        <begin position="976"/>
        <end position="1038"/>
    </location>
</feature>
<feature type="region of interest" description="Disordered" evidence="5">
    <location>
        <begin position="888"/>
        <end position="934"/>
    </location>
</feature>
<dbReference type="PANTHER" id="PTHR33400:SF6">
    <property type="entry name" value="HOMEOBOX PROTEIN LUMINIDEPENDENS"/>
    <property type="match status" value="1"/>
</dbReference>
<dbReference type="Proteomes" id="UP000189703">
    <property type="component" value="Unplaced"/>
</dbReference>
<proteinExistence type="predicted"/>
<dbReference type="STRING" id="4432.A0A1U7ZYN7"/>
<feature type="region of interest" description="Disordered" evidence="5">
    <location>
        <begin position="410"/>
        <end position="435"/>
    </location>
</feature>
<sequence>MEVPEEDSASTFAELDVGNTEESFQRFLDSQKELFHEQIDQLQKIVVTQCKLTGVNPLSQEMAAGALSIKIGKRPRDLLNPKAVKYMQSVFSIKDTISKKESREISALSGVTVTQVREFFANQRSRVRKLVRLSKDKVIKSKACNASQDEFSTNSDPVMPICPIPLNSVAPDTVQEAPSCSSQDETISGIDSSDKNFLENIFNLMRKEETFSGQVKLMEWVLQIQNASVLLWFLTKDGLMILANWLSQAVLEEQTTVLLVIFKVLCHLPLHKALPVHMSAILQTVNRLRFYRTSDISNRARVLLLRWSKLFVRSQALKKPTSINSPSEAHQEIIRKLRIGETLSDEAWKSKDIPGEILTLTFESSETNRDLQPLQSAKLLLASADDSNRKQTRGILSKQTRERRKVLLVEQPGQKTGGRSQKAGKAVPAKQCRPMSADDIQKAKIRAIFLQNKRGKTGSSSSENLQQKTEDPVKSSVSEISNLLSAHKSHVRPKLEDSKSEELASKICPITLEAPADLKPILGPQAPPRDNLKRDRIPWQTPPEVRINSLWRVGTGGRSKEVEVQTERLRREKETLSHDIQEVPSDPKEPWDQEMDYDDTLTPEIPIEQQPEADGAESLPTPREIIEDKSAGTPVGLCNGSAPEPDLELLAVLLKNPELVFALTSGQAGNLTSEETVRLLDMIKANGMGLNVSGGNVEPKAEVTSLPSPTPPSDPIMNRWRPEPPKDLLQQPAPAANRSGTGFPAIPATVLSPEKLPAAVSVTVRPQFPTTSTITSPQMPTVLSPLAQQPPPALQLQTSHKVFAAALPEKQLPSVNPSIDQHLSSIPLLQQNHFPPQNLHASVPPPLRPETSNFGQLHNPKPPTISIVMNPPKERPAVAIPQLPPLLPTPARPQPPLLPEPSIISPPYHHHHPSMPQKAVSSGKQASISDSRMGGQGSVSIPFVHANQSNYNAFVAQPPLMPPGPRWETNEIAGEPELEMWSPERSPVRSQEYLFGRNFSEPRRDYGRNSSRPPDWSRHRYSGHRDRSRHGRWRDRRH</sequence>
<dbReference type="InterPro" id="IPR009057">
    <property type="entry name" value="Homeodomain-like_sf"/>
</dbReference>
<feature type="compositionally biased region" description="Pro residues" evidence="5">
    <location>
        <begin position="888"/>
        <end position="899"/>
    </location>
</feature>
<gene>
    <name evidence="7" type="primary">LOC104599009</name>
</gene>
<keyword evidence="3 4" id="KW-0539">Nucleus</keyword>
<dbReference type="Pfam" id="PF00046">
    <property type="entry name" value="Homeodomain"/>
    <property type="match status" value="1"/>
</dbReference>
<evidence type="ECO:0000256" key="4">
    <source>
        <dbReference type="RuleBase" id="RU000682"/>
    </source>
</evidence>
<evidence type="ECO:0000313" key="6">
    <source>
        <dbReference type="Proteomes" id="UP000189703"/>
    </source>
</evidence>
<dbReference type="FunCoup" id="A0A1U7ZYN7">
    <property type="interactions" value="2313"/>
</dbReference>